<proteinExistence type="predicted"/>
<name>A0ABW2JB35_9ACTN</name>
<dbReference type="Proteomes" id="UP001596523">
    <property type="component" value="Unassembled WGS sequence"/>
</dbReference>
<dbReference type="RefSeq" id="WP_381826142.1">
    <property type="nucleotide sequence ID" value="NZ_JBHTCF010000001.1"/>
</dbReference>
<keyword evidence="2" id="KW-1185">Reference proteome</keyword>
<protein>
    <submittedName>
        <fullName evidence="1">DUF6928 family protein</fullName>
    </submittedName>
</protein>
<evidence type="ECO:0000313" key="1">
    <source>
        <dbReference type="EMBL" id="MFC7303223.1"/>
    </source>
</evidence>
<dbReference type="EMBL" id="JBHTCF010000001">
    <property type="protein sequence ID" value="MFC7303223.1"/>
    <property type="molecule type" value="Genomic_DNA"/>
</dbReference>
<sequence length="203" mass="22365">MGSKAAVVVFAETEPKEAFRGPIVIDRDKSKHLAEMLLGVTSHEMGPLALDLAIWPNNGVVCAASLTGCEVICSRELARHQPSELSEWISSFAGGRDAYAVFMHSAEDWGAFAVWSGGHLLRSVSVNPYSGVIEDVGERIPFEVPFWEGERSVRNEASYSLPFHPIDFGNEALREFFGFILEGREDESCFDPEEVEIPAFRGA</sequence>
<dbReference type="InterPro" id="IPR053847">
    <property type="entry name" value="DUF6928"/>
</dbReference>
<accession>A0ABW2JB35</accession>
<dbReference type="Pfam" id="PF21997">
    <property type="entry name" value="DUF6928"/>
    <property type="match status" value="1"/>
</dbReference>
<evidence type="ECO:0000313" key="2">
    <source>
        <dbReference type="Proteomes" id="UP001596523"/>
    </source>
</evidence>
<reference evidence="2" key="1">
    <citation type="journal article" date="2019" name="Int. J. Syst. Evol. Microbiol.">
        <title>The Global Catalogue of Microorganisms (GCM) 10K type strain sequencing project: providing services to taxonomists for standard genome sequencing and annotation.</title>
        <authorList>
            <consortium name="The Broad Institute Genomics Platform"/>
            <consortium name="The Broad Institute Genome Sequencing Center for Infectious Disease"/>
            <person name="Wu L."/>
            <person name="Ma J."/>
        </authorList>
    </citation>
    <scope>NUCLEOTIDE SEQUENCE [LARGE SCALE GENOMIC DNA]</scope>
    <source>
        <strain evidence="2">SYNS20</strain>
    </source>
</reference>
<comment type="caution">
    <text evidence="1">The sequence shown here is derived from an EMBL/GenBank/DDBJ whole genome shotgun (WGS) entry which is preliminary data.</text>
</comment>
<gene>
    <name evidence="1" type="ORF">ACFQVC_03215</name>
</gene>
<organism evidence="1 2">
    <name type="scientific">Streptomyces monticola</name>
    <dbReference type="NCBI Taxonomy" id="2666263"/>
    <lineage>
        <taxon>Bacteria</taxon>
        <taxon>Bacillati</taxon>
        <taxon>Actinomycetota</taxon>
        <taxon>Actinomycetes</taxon>
        <taxon>Kitasatosporales</taxon>
        <taxon>Streptomycetaceae</taxon>
        <taxon>Streptomyces</taxon>
    </lineage>
</organism>